<dbReference type="Gene3D" id="3.50.50.60">
    <property type="entry name" value="FAD/NAD(P)-binding domain"/>
    <property type="match status" value="2"/>
</dbReference>
<reference evidence="2" key="1">
    <citation type="journal article" date="2022" name="New Phytol.">
        <title>Evolutionary transition to the ectomycorrhizal habit in the genomes of a hyperdiverse lineage of mushroom-forming fungi.</title>
        <authorList>
            <person name="Looney B."/>
            <person name="Miyauchi S."/>
            <person name="Morin E."/>
            <person name="Drula E."/>
            <person name="Courty P.E."/>
            <person name="Kohler A."/>
            <person name="Kuo A."/>
            <person name="LaButti K."/>
            <person name="Pangilinan J."/>
            <person name="Lipzen A."/>
            <person name="Riley R."/>
            <person name="Andreopoulos W."/>
            <person name="He G."/>
            <person name="Johnson J."/>
            <person name="Nolan M."/>
            <person name="Tritt A."/>
            <person name="Barry K.W."/>
            <person name="Grigoriev I.V."/>
            <person name="Nagy L.G."/>
            <person name="Hibbett D."/>
            <person name="Henrissat B."/>
            <person name="Matheny P.B."/>
            <person name="Labbe J."/>
            <person name="Martin F.M."/>
        </authorList>
    </citation>
    <scope>NUCLEOTIDE SEQUENCE</scope>
    <source>
        <strain evidence="2">BPL690</strain>
    </source>
</reference>
<organism evidence="2 3">
    <name type="scientific">Multifurca ochricompacta</name>
    <dbReference type="NCBI Taxonomy" id="376703"/>
    <lineage>
        <taxon>Eukaryota</taxon>
        <taxon>Fungi</taxon>
        <taxon>Dikarya</taxon>
        <taxon>Basidiomycota</taxon>
        <taxon>Agaricomycotina</taxon>
        <taxon>Agaricomycetes</taxon>
        <taxon>Russulales</taxon>
        <taxon>Russulaceae</taxon>
        <taxon>Multifurca</taxon>
    </lineage>
</organism>
<dbReference type="InterPro" id="IPR036188">
    <property type="entry name" value="FAD/NAD-bd_sf"/>
</dbReference>
<gene>
    <name evidence="2" type="ORF">B0F90DRAFT_1928362</name>
</gene>
<keyword evidence="3" id="KW-1185">Reference proteome</keyword>
<evidence type="ECO:0000313" key="2">
    <source>
        <dbReference type="EMBL" id="KAI0293018.1"/>
    </source>
</evidence>
<sequence length="423" mass="48175">MASSQTHENTRSHSENFQLSHFAIAFAWKVPNIELTVYEKERGIGGTWFVNRYPLRTVEDTSLSSLALKSDISIRASIQYQYSFETNVDWSGFYASELEILGYLNRVVEKYKLMCYIKLQHELTQASWDEATGKWHLRIRRDGDGLGDFRGRVLHSAQWDVTEEGGWEEGVKDWGIRSSVSLEMVLPEIRLVIALQSLFKSIVNYTLSKTWIGESFSLRTILELAGCDPGSDNCMHHRMFHAYRWRFTVTLTSLTSKDLYSEKDCEAFRDEKYYKEFRHKIKADLNRSSGLTVYRARARSQSFHNSPSAVVVLHPVLATWKLYARKIRHSSRHQSHGSHLQSIELEDGSAEHIDVLVCATRFDVSYRFPFTVLGRDGLALNAHWAATGGAEAYLSIAMDDFPNLFVGGGPNLGVNSGSVTCYI</sequence>
<dbReference type="PANTHER" id="PTHR42877:SF7">
    <property type="entry name" value="FLAVIN-BINDING MONOOXYGENASE-RELATED"/>
    <property type="match status" value="1"/>
</dbReference>
<evidence type="ECO:0000313" key="3">
    <source>
        <dbReference type="Proteomes" id="UP001203297"/>
    </source>
</evidence>
<proteinExistence type="inferred from homology"/>
<dbReference type="Proteomes" id="UP001203297">
    <property type="component" value="Unassembled WGS sequence"/>
</dbReference>
<dbReference type="SUPFAM" id="SSF51905">
    <property type="entry name" value="FAD/NAD(P)-binding domain"/>
    <property type="match status" value="1"/>
</dbReference>
<protein>
    <submittedName>
        <fullName evidence="2">Uncharacterized protein</fullName>
    </submittedName>
</protein>
<accession>A0AAD4QJX0</accession>
<comment type="caution">
    <text evidence="2">The sequence shown here is derived from an EMBL/GenBank/DDBJ whole genome shotgun (WGS) entry which is preliminary data.</text>
</comment>
<name>A0AAD4QJX0_9AGAM</name>
<dbReference type="AlphaFoldDB" id="A0AAD4QJX0"/>
<dbReference type="PANTHER" id="PTHR42877">
    <property type="entry name" value="L-ORNITHINE N(5)-MONOOXYGENASE-RELATED"/>
    <property type="match status" value="1"/>
</dbReference>
<evidence type="ECO:0000256" key="1">
    <source>
        <dbReference type="ARBA" id="ARBA00010139"/>
    </source>
</evidence>
<dbReference type="EMBL" id="WTXG01000105">
    <property type="protein sequence ID" value="KAI0293018.1"/>
    <property type="molecule type" value="Genomic_DNA"/>
</dbReference>
<dbReference type="InterPro" id="IPR051209">
    <property type="entry name" value="FAD-bind_Monooxygenase_sf"/>
</dbReference>
<comment type="similarity">
    <text evidence="1">Belongs to the FAD-binding monooxygenase family.</text>
</comment>